<dbReference type="GeneID" id="48308510"/>
<evidence type="ECO:0000313" key="1">
    <source>
        <dbReference type="EMBL" id="ANY72833.1"/>
    </source>
</evidence>
<dbReference type="EMBL" id="CP016809">
    <property type="protein sequence ID" value="ANY72833.1"/>
    <property type="molecule type" value="Genomic_DNA"/>
</dbReference>
<reference evidence="1" key="1">
    <citation type="submission" date="2016-08" db="EMBL/GenBank/DDBJ databases">
        <title>Complete Genome Seqeunce of Paenibacillus sp. nov. IHBB 9852 from high altitute lake of Indian trans-Himalayas.</title>
        <authorList>
            <person name="Kiran S."/>
            <person name="Swarnkar M.K."/>
            <person name="Rana A."/>
            <person name="Tewari R."/>
            <person name="Gulati A."/>
        </authorList>
    </citation>
    <scope>NUCLEOTIDE SEQUENCE [LARGE SCALE GENOMIC DNA]</scope>
    <source>
        <strain evidence="1">IHBB 9852</strain>
    </source>
</reference>
<proteinExistence type="predicted"/>
<organism evidence="1">
    <name type="scientific">Paenibacillus ihbetae</name>
    <dbReference type="NCBI Taxonomy" id="1870820"/>
    <lineage>
        <taxon>Bacteria</taxon>
        <taxon>Bacillati</taxon>
        <taxon>Bacillota</taxon>
        <taxon>Bacilli</taxon>
        <taxon>Bacillales</taxon>
        <taxon>Paenibacillaceae</taxon>
        <taxon>Paenibacillus</taxon>
    </lineage>
</organism>
<dbReference type="AlphaFoldDB" id="A0A1B2DYQ8"/>
<accession>A0A1B2DYQ8</accession>
<name>A0A1B2DYQ8_9BACL</name>
<dbReference type="RefSeq" id="WP_099477453.1">
    <property type="nucleotide sequence ID" value="NZ_CP016809.1"/>
</dbReference>
<dbReference type="KEGG" id="pib:BBD41_09675"/>
<sequence>MKTVAEKGLDKFTSQLSAHIWGHRFKDGQRGPEYVLEFLNVLYGTNYSFSDDYYQRKRSVGLRKFIFEGVKEGSGSRDILVLQEEEKEKLFKAIHENDVHVLKQFLRNLEVVLYNTTGKEADRSWFARSLYPLHESLLYVELRKKGKELSFERNFYARGGELYFLMLAYGTEKHEERRRFIEKRFRQLLTKNKIIEKVVDKITSVFEEEEASTDRARLRSATHEENVPLLPASAPRENEQLFECFAVELEYLLSIDLDIYEMFNLLTSLVCFQLARYMHERAYIQSGNHYYFIDCLDGGNKQISQLSSKSFEQHENLIKAKFEHEFELKMQNAFGTDEEIEQQLPLWKADPEQFLSKMGLSQMRSRKQVIISTLSRCNSVADVTGRLKRMIREAVSDQLKKHQLNITRVISRDGGFATYRRGSASNYRYTISDAFLQMLVFTKVKPQERMEYYSFLESIFQDYGIVIGEIQAKKSGLYDQSRLNIRYFNDNERALREKLRHNGLLIEFSDATAMVQNPYAFSTMEVSYV</sequence>
<gene>
    <name evidence="1" type="ORF">BBD41_09675</name>
</gene>
<protein>
    <submittedName>
        <fullName evidence="1">Uncharacterized protein</fullName>
    </submittedName>
</protein>